<feature type="active site" description="Proton donor/acceptor" evidence="5">
    <location>
        <position position="271"/>
    </location>
</feature>
<dbReference type="EC" id="3.5.1.25" evidence="9"/>
<accession>A0A1P8WDF8</accession>
<evidence type="ECO:0000256" key="4">
    <source>
        <dbReference type="PIRNR" id="PIRNR038994"/>
    </source>
</evidence>
<dbReference type="RefSeq" id="WP_077023735.1">
    <property type="nucleotide sequence ID" value="NZ_CP017641.1"/>
</dbReference>
<dbReference type="KEGG" id="fmr:Fuma_01675"/>
<evidence type="ECO:0000256" key="6">
    <source>
        <dbReference type="PIRSR" id="PIRSR038994-2"/>
    </source>
</evidence>
<dbReference type="GO" id="GO:0008448">
    <property type="term" value="F:N-acetylglucosamine-6-phosphate deacetylase activity"/>
    <property type="evidence" value="ECO:0007669"/>
    <property type="project" value="UniProtKB-EC"/>
</dbReference>
<feature type="binding site" evidence="7">
    <location>
        <position position="213"/>
    </location>
    <ligand>
        <name>Zn(2+)</name>
        <dbReference type="ChEBI" id="CHEBI:29105"/>
    </ligand>
</feature>
<dbReference type="PANTHER" id="PTHR11113:SF14">
    <property type="entry name" value="N-ACETYLGLUCOSAMINE-6-PHOSPHATE DEACETYLASE"/>
    <property type="match status" value="1"/>
</dbReference>
<reference evidence="9 10" key="1">
    <citation type="journal article" date="2016" name="Front. Microbiol.">
        <title>Fuerstia marisgermanicae gen. nov., sp. nov., an Unusual Member of the Phylum Planctomycetes from the German Wadden Sea.</title>
        <authorList>
            <person name="Kohn T."/>
            <person name="Heuer A."/>
            <person name="Jogler M."/>
            <person name="Vollmers J."/>
            <person name="Boedeker C."/>
            <person name="Bunk B."/>
            <person name="Rast P."/>
            <person name="Borchert D."/>
            <person name="Glockner I."/>
            <person name="Freese H.M."/>
            <person name="Klenk H.P."/>
            <person name="Overmann J."/>
            <person name="Kaster A.K."/>
            <person name="Rohde M."/>
            <person name="Wiegand S."/>
            <person name="Jogler C."/>
        </authorList>
    </citation>
    <scope>NUCLEOTIDE SEQUENCE [LARGE SCALE GENOMIC DNA]</scope>
    <source>
        <strain evidence="9 10">NH11</strain>
    </source>
</reference>
<evidence type="ECO:0000313" key="10">
    <source>
        <dbReference type="Proteomes" id="UP000187735"/>
    </source>
</evidence>
<gene>
    <name evidence="9" type="primary">nagA_2</name>
    <name evidence="9" type="ORF">Fuma_01675</name>
</gene>
<dbReference type="STRING" id="1891926.Fuma_01675"/>
<keyword evidence="2 7" id="KW-0479">Metal-binding</keyword>
<dbReference type="PIRSF" id="PIRSF038994">
    <property type="entry name" value="NagA"/>
    <property type="match status" value="1"/>
</dbReference>
<evidence type="ECO:0000259" key="8">
    <source>
        <dbReference type="Pfam" id="PF01979"/>
    </source>
</evidence>
<dbReference type="Gene3D" id="3.20.20.140">
    <property type="entry name" value="Metal-dependent hydrolases"/>
    <property type="match status" value="1"/>
</dbReference>
<feature type="binding site" evidence="6">
    <location>
        <begin position="307"/>
        <end position="309"/>
    </location>
    <ligand>
        <name>substrate</name>
    </ligand>
</feature>
<comment type="cofactor">
    <cofactor evidence="7">
        <name>a divalent metal cation</name>
        <dbReference type="ChEBI" id="CHEBI:60240"/>
    </cofactor>
    <text evidence="7">Binds 1 divalent metal cation per subunit.</text>
</comment>
<name>A0A1P8WDF8_9PLAN</name>
<feature type="binding site" evidence="7">
    <location>
        <position position="192"/>
    </location>
    <ligand>
        <name>Zn(2+)</name>
        <dbReference type="ChEBI" id="CHEBI:29105"/>
    </ligand>
</feature>
<feature type="binding site" evidence="6">
    <location>
        <position position="224"/>
    </location>
    <ligand>
        <name>substrate</name>
    </ligand>
</feature>
<sequence>MTRILAKHYKTQAPIAIETDGERITSVEPLECSAEEIQQLPFVSPGLFDIQINGYNGIWFSSPELTVQNVTDVTEALLAKGIARYFPTLITASREALIHGFSTLRQACEENPLVNDCVAGYHLEGPYISAEDGPRGAHPLQHVRPADYEEFRELQAASGGRIKLVTLAAEAENAVAFIQQACQDGVVVALGHTGATPEQIQAAADAGAVLSTHFGNGAHGTLRRHPNYLWEQLADDRLWASVIADGWHVPASVLKCVLKCKTDQQTILTCDVSGFAGCPPGTYAEGDVGVEVLEDGRLVVAGQRQFLAGSGATTGDCVVHMADACEIPLATAVDMATHNPGRLFHEPIASIGAGDAANLTLFRVTLSESGGRVCSRFEPVQTFVAGKEYFSADAATSAV</sequence>
<protein>
    <submittedName>
        <fullName evidence="9">N-acetylglucosamine-6-phosphate deacetylase</fullName>
        <ecNumber evidence="9">3.5.1.25</ecNumber>
    </submittedName>
</protein>
<dbReference type="Proteomes" id="UP000187735">
    <property type="component" value="Chromosome"/>
</dbReference>
<organism evidence="9 10">
    <name type="scientific">Fuerstiella marisgermanici</name>
    <dbReference type="NCBI Taxonomy" id="1891926"/>
    <lineage>
        <taxon>Bacteria</taxon>
        <taxon>Pseudomonadati</taxon>
        <taxon>Planctomycetota</taxon>
        <taxon>Planctomycetia</taxon>
        <taxon>Planctomycetales</taxon>
        <taxon>Planctomycetaceae</taxon>
        <taxon>Fuerstiella</taxon>
    </lineage>
</organism>
<comment type="similarity">
    <text evidence="1 4">Belongs to the metallo-dependent hydrolases superfamily. NagA family.</text>
</comment>
<keyword evidence="10" id="KW-1185">Reference proteome</keyword>
<evidence type="ECO:0000256" key="1">
    <source>
        <dbReference type="ARBA" id="ARBA00010716"/>
    </source>
</evidence>
<evidence type="ECO:0000256" key="7">
    <source>
        <dbReference type="PIRSR" id="PIRSR038994-3"/>
    </source>
</evidence>
<dbReference type="OrthoDB" id="9776488at2"/>
<dbReference type="InterPro" id="IPR003764">
    <property type="entry name" value="GlcNAc_6-P_deAcase"/>
</dbReference>
<feature type="binding site" evidence="6">
    <location>
        <begin position="216"/>
        <end position="217"/>
    </location>
    <ligand>
        <name>substrate</name>
    </ligand>
</feature>
<evidence type="ECO:0000256" key="5">
    <source>
        <dbReference type="PIRSR" id="PIRSR038994-1"/>
    </source>
</evidence>
<keyword evidence="3 4" id="KW-0378">Hydrolase</keyword>
<feature type="binding site" evidence="7">
    <location>
        <position position="124"/>
    </location>
    <ligand>
        <name>Zn(2+)</name>
        <dbReference type="ChEBI" id="CHEBI:29105"/>
    </ligand>
</feature>
<feature type="binding site" evidence="6">
    <location>
        <position position="137"/>
    </location>
    <ligand>
        <name>substrate</name>
    </ligand>
</feature>
<feature type="binding site" evidence="6">
    <location>
        <position position="248"/>
    </location>
    <ligand>
        <name>substrate</name>
    </ligand>
</feature>
<dbReference type="PANTHER" id="PTHR11113">
    <property type="entry name" value="N-ACETYLGLUCOSAMINE-6-PHOSPHATE DEACETYLASE"/>
    <property type="match status" value="1"/>
</dbReference>
<keyword evidence="4" id="KW-0119">Carbohydrate metabolism</keyword>
<dbReference type="InterPro" id="IPR032466">
    <property type="entry name" value="Metal_Hydrolase"/>
</dbReference>
<feature type="domain" description="Amidohydrolase-related" evidence="8">
    <location>
        <begin position="42"/>
        <end position="387"/>
    </location>
</feature>
<evidence type="ECO:0000256" key="3">
    <source>
        <dbReference type="ARBA" id="ARBA00022801"/>
    </source>
</evidence>
<dbReference type="InterPro" id="IPR006680">
    <property type="entry name" value="Amidohydro-rel"/>
</dbReference>
<dbReference type="GO" id="GO:0006046">
    <property type="term" value="P:N-acetylglucosamine catabolic process"/>
    <property type="evidence" value="ECO:0007669"/>
    <property type="project" value="TreeGrafter"/>
</dbReference>
<dbReference type="GO" id="GO:0046872">
    <property type="term" value="F:metal ion binding"/>
    <property type="evidence" value="ECO:0007669"/>
    <property type="project" value="UniProtKB-KW"/>
</dbReference>
<dbReference type="AlphaFoldDB" id="A0A1P8WDF8"/>
<evidence type="ECO:0000256" key="2">
    <source>
        <dbReference type="ARBA" id="ARBA00022723"/>
    </source>
</evidence>
<dbReference type="SUPFAM" id="SSF51556">
    <property type="entry name" value="Metallo-dependent hydrolases"/>
    <property type="match status" value="1"/>
</dbReference>
<evidence type="ECO:0000313" key="9">
    <source>
        <dbReference type="EMBL" id="APZ92071.1"/>
    </source>
</evidence>
<proteinExistence type="inferred from homology"/>
<dbReference type="Pfam" id="PF01979">
    <property type="entry name" value="Amidohydro_1"/>
    <property type="match status" value="1"/>
</dbReference>
<dbReference type="EMBL" id="CP017641">
    <property type="protein sequence ID" value="APZ92071.1"/>
    <property type="molecule type" value="Genomic_DNA"/>
</dbReference>